<keyword evidence="2" id="KW-1185">Reference proteome</keyword>
<dbReference type="EMBL" id="CM047900">
    <property type="protein sequence ID" value="KAJ0099294.1"/>
    <property type="molecule type" value="Genomic_DNA"/>
</dbReference>
<reference evidence="2" key="1">
    <citation type="journal article" date="2023" name="G3 (Bethesda)">
        <title>Genome assembly and association tests identify interacting loci associated with vigor, precocity, and sex in interspecific pistachio rootstocks.</title>
        <authorList>
            <person name="Palmer W."/>
            <person name="Jacygrad E."/>
            <person name="Sagayaradj S."/>
            <person name="Cavanaugh K."/>
            <person name="Han R."/>
            <person name="Bertier L."/>
            <person name="Beede B."/>
            <person name="Kafkas S."/>
            <person name="Golino D."/>
            <person name="Preece J."/>
            <person name="Michelmore R."/>
        </authorList>
    </citation>
    <scope>NUCLEOTIDE SEQUENCE [LARGE SCALE GENOMIC DNA]</scope>
</reference>
<evidence type="ECO:0000313" key="2">
    <source>
        <dbReference type="Proteomes" id="UP001164250"/>
    </source>
</evidence>
<name>A0ACC1BK36_9ROSI</name>
<proteinExistence type="predicted"/>
<organism evidence="1 2">
    <name type="scientific">Pistacia atlantica</name>
    <dbReference type="NCBI Taxonomy" id="434234"/>
    <lineage>
        <taxon>Eukaryota</taxon>
        <taxon>Viridiplantae</taxon>
        <taxon>Streptophyta</taxon>
        <taxon>Embryophyta</taxon>
        <taxon>Tracheophyta</taxon>
        <taxon>Spermatophyta</taxon>
        <taxon>Magnoliopsida</taxon>
        <taxon>eudicotyledons</taxon>
        <taxon>Gunneridae</taxon>
        <taxon>Pentapetalae</taxon>
        <taxon>rosids</taxon>
        <taxon>malvids</taxon>
        <taxon>Sapindales</taxon>
        <taxon>Anacardiaceae</taxon>
        <taxon>Pistacia</taxon>
    </lineage>
</organism>
<sequence>MKRYLRLSTAREIWSALSKAFYDGSDELLVFSLHQKTFTAKQNGRSLSVYYGELTEIFQELNHRNTNLVPNLEESYSEVRREAIRQTTLKGESGNIETSAMVAQNRSQHVESSKSYNTDKKCTHCNKSGHTKNQCFELVGYPDWWDHNRGQKKKNSKKNFIAAIVEKKEDVDQCSSFVATIGNDGKSLHMCTSVSNSAWIIDSGATDHMTFDSMHISHLNHPHINLCLLPMVSPLKSLENDQ</sequence>
<dbReference type="Proteomes" id="UP001164250">
    <property type="component" value="Chromosome 4"/>
</dbReference>
<evidence type="ECO:0000313" key="1">
    <source>
        <dbReference type="EMBL" id="KAJ0099294.1"/>
    </source>
</evidence>
<accession>A0ACC1BK36</accession>
<gene>
    <name evidence="1" type="ORF">Patl1_21212</name>
</gene>
<comment type="caution">
    <text evidence="1">The sequence shown here is derived from an EMBL/GenBank/DDBJ whole genome shotgun (WGS) entry which is preliminary data.</text>
</comment>
<protein>
    <submittedName>
        <fullName evidence="1">Uncharacterized protein</fullName>
    </submittedName>
</protein>